<feature type="compositionally biased region" description="Basic residues" evidence="1">
    <location>
        <begin position="82"/>
        <end position="92"/>
    </location>
</feature>
<dbReference type="RefSeq" id="WP_252591090.1">
    <property type="nucleotide sequence ID" value="NZ_CP099489.1"/>
</dbReference>
<evidence type="ECO:0000313" key="3">
    <source>
        <dbReference type="Proteomes" id="UP001056455"/>
    </source>
</evidence>
<accession>A0ABY4YNB9</accession>
<evidence type="ECO:0000256" key="1">
    <source>
        <dbReference type="SAM" id="MobiDB-lite"/>
    </source>
</evidence>
<proteinExistence type="predicted"/>
<gene>
    <name evidence="2" type="ORF">NF556_11570</name>
</gene>
<keyword evidence="3" id="KW-1185">Reference proteome</keyword>
<evidence type="ECO:0000313" key="2">
    <source>
        <dbReference type="EMBL" id="USQ78292.1"/>
    </source>
</evidence>
<dbReference type="Proteomes" id="UP001056455">
    <property type="component" value="Chromosome"/>
</dbReference>
<organism evidence="2 3">
    <name type="scientific">Ornithinimicrobium faecis</name>
    <dbReference type="NCBI Taxonomy" id="2934158"/>
    <lineage>
        <taxon>Bacteria</taxon>
        <taxon>Bacillati</taxon>
        <taxon>Actinomycetota</taxon>
        <taxon>Actinomycetes</taxon>
        <taxon>Micrococcales</taxon>
        <taxon>Ornithinimicrobiaceae</taxon>
        <taxon>Ornithinimicrobium</taxon>
    </lineage>
</organism>
<sequence length="98" mass="10837">MTIRHRGGCTSTATFRQTGLLGDVLERCTGCRAFHVVTDDPEAPEAVDADAPGTAYRCREHDTPVTWRGTGCQPCAHERSGNRRQRKARRRKQAEAGL</sequence>
<name>A0ABY4YNB9_9MICO</name>
<reference evidence="2" key="1">
    <citation type="submission" date="2022-06" db="EMBL/GenBank/DDBJ databases">
        <title>Ornithinimicrobium HY1793.</title>
        <authorList>
            <person name="Huang Y."/>
        </authorList>
    </citation>
    <scope>NUCLEOTIDE SEQUENCE</scope>
    <source>
        <strain evidence="2">HY1793</strain>
    </source>
</reference>
<feature type="region of interest" description="Disordered" evidence="1">
    <location>
        <begin position="74"/>
        <end position="98"/>
    </location>
</feature>
<dbReference type="EMBL" id="CP099489">
    <property type="protein sequence ID" value="USQ78292.1"/>
    <property type="molecule type" value="Genomic_DNA"/>
</dbReference>
<protein>
    <submittedName>
        <fullName evidence="2">Uncharacterized protein</fullName>
    </submittedName>
</protein>